<organism evidence="1 2">
    <name type="scientific">Haloactinopolyspora alba</name>
    <dbReference type="NCBI Taxonomy" id="648780"/>
    <lineage>
        <taxon>Bacteria</taxon>
        <taxon>Bacillati</taxon>
        <taxon>Actinomycetota</taxon>
        <taxon>Actinomycetes</taxon>
        <taxon>Jiangellales</taxon>
        <taxon>Jiangellaceae</taxon>
        <taxon>Haloactinopolyspora</taxon>
    </lineage>
</organism>
<name>A0A2P8E8U8_9ACTN</name>
<proteinExistence type="predicted"/>
<protein>
    <recommendedName>
        <fullName evidence="3">DUF177 domain-containing protein</fullName>
    </recommendedName>
</protein>
<dbReference type="EMBL" id="PYGE01000003">
    <property type="protein sequence ID" value="PSL05895.1"/>
    <property type="molecule type" value="Genomic_DNA"/>
</dbReference>
<comment type="caution">
    <text evidence="1">The sequence shown here is derived from an EMBL/GenBank/DDBJ whole genome shotgun (WGS) entry which is preliminary data.</text>
</comment>
<evidence type="ECO:0008006" key="3">
    <source>
        <dbReference type="Google" id="ProtNLM"/>
    </source>
</evidence>
<reference evidence="1 2" key="1">
    <citation type="submission" date="2018-03" db="EMBL/GenBank/DDBJ databases">
        <title>Genomic Encyclopedia of Archaeal and Bacterial Type Strains, Phase II (KMG-II): from individual species to whole genera.</title>
        <authorList>
            <person name="Goeker M."/>
        </authorList>
    </citation>
    <scope>NUCLEOTIDE SEQUENCE [LARGE SCALE GENOMIC DNA]</scope>
    <source>
        <strain evidence="1 2">DSM 45211</strain>
    </source>
</reference>
<gene>
    <name evidence="1" type="ORF">CLV30_10346</name>
</gene>
<dbReference type="Proteomes" id="UP000243528">
    <property type="component" value="Unassembled WGS sequence"/>
</dbReference>
<dbReference type="OrthoDB" id="9790372at2"/>
<dbReference type="PANTHER" id="PTHR34374">
    <property type="entry name" value="LARGE RIBOSOMAL RNA SUBUNIT ACCUMULATION PROTEIN YCED HOMOLOG 1, CHLOROPLASTIC"/>
    <property type="match status" value="1"/>
</dbReference>
<dbReference type="AlphaFoldDB" id="A0A2P8E8U8"/>
<dbReference type="PANTHER" id="PTHR34374:SF1">
    <property type="entry name" value="LARGE RIBOSOMAL RNA SUBUNIT ACCUMULATION PROTEIN YCED HOMOLOG 1, CHLOROPLASTIC"/>
    <property type="match status" value="1"/>
</dbReference>
<evidence type="ECO:0000313" key="1">
    <source>
        <dbReference type="EMBL" id="PSL05895.1"/>
    </source>
</evidence>
<keyword evidence="2" id="KW-1185">Reference proteome</keyword>
<dbReference type="InterPro" id="IPR003772">
    <property type="entry name" value="YceD"/>
</dbReference>
<sequence>MVILSTLDPRAPFVLDTHELGRRPGSAQRKTLSLPAPSDLGLGGVVWVPEGTDLEFELRLEAVMEGVLVSGTVRAPFDAECVRCLDSVDGEVVADVQELFVYPERADDPDVEAEDKELRVEGELIDLEQPVRDAVVLALPQSPVCRPDCPGLCSQCGVRLADHPDHVHETTDPRWAALAGLFTDDTTESGSTRAGPTEES</sequence>
<dbReference type="RefSeq" id="WP_106536134.1">
    <property type="nucleotide sequence ID" value="NZ_ML142901.1"/>
</dbReference>
<evidence type="ECO:0000313" key="2">
    <source>
        <dbReference type="Proteomes" id="UP000243528"/>
    </source>
</evidence>
<accession>A0A2P8E8U8</accession>
<dbReference type="Pfam" id="PF02620">
    <property type="entry name" value="YceD"/>
    <property type="match status" value="1"/>
</dbReference>